<name>A0ABQ3T4H9_9ACTN</name>
<reference evidence="3" key="1">
    <citation type="submission" date="2023-07" db="EMBL/GenBank/DDBJ databases">
        <title>Whole genome shotgun sequence of Streptomyces spororaveus NBRC 15456.</title>
        <authorList>
            <person name="Komaki H."/>
            <person name="Tamura T."/>
        </authorList>
    </citation>
    <scope>NUCLEOTIDE SEQUENCE [LARGE SCALE GENOMIC DNA]</scope>
    <source>
        <strain evidence="3">NBRC 15456</strain>
    </source>
</reference>
<proteinExistence type="predicted"/>
<keyword evidence="3" id="KW-1185">Reference proteome</keyword>
<dbReference type="Proteomes" id="UP000608522">
    <property type="component" value="Unassembled WGS sequence"/>
</dbReference>
<accession>A0ABQ3T4H9</accession>
<keyword evidence="1" id="KW-1133">Transmembrane helix</keyword>
<protein>
    <submittedName>
        <fullName evidence="2">Uncharacterized protein</fullName>
    </submittedName>
</protein>
<organism evidence="2 3">
    <name type="scientific">Streptomyces spororaveus</name>
    <dbReference type="NCBI Taxonomy" id="284039"/>
    <lineage>
        <taxon>Bacteria</taxon>
        <taxon>Bacillati</taxon>
        <taxon>Actinomycetota</taxon>
        <taxon>Actinomycetes</taxon>
        <taxon>Kitasatosporales</taxon>
        <taxon>Streptomycetaceae</taxon>
        <taxon>Streptomyces</taxon>
    </lineage>
</organism>
<evidence type="ECO:0000313" key="2">
    <source>
        <dbReference type="EMBL" id="GHI75092.1"/>
    </source>
</evidence>
<keyword evidence="1" id="KW-0812">Transmembrane</keyword>
<feature type="transmembrane region" description="Helical" evidence="1">
    <location>
        <begin position="52"/>
        <end position="71"/>
    </location>
</feature>
<keyword evidence="1" id="KW-0472">Membrane</keyword>
<evidence type="ECO:0000313" key="3">
    <source>
        <dbReference type="Proteomes" id="UP000608522"/>
    </source>
</evidence>
<gene>
    <name evidence="2" type="ORF">Sspor_06530</name>
</gene>
<dbReference type="RefSeq" id="WP_202197602.1">
    <property type="nucleotide sequence ID" value="NZ_BAAATO010000025.1"/>
</dbReference>
<sequence>MTVTEPTAGTVTPRPTRAGILRIWAASLTAVVLRRPPVPGPGPGHSAGTRQVVLVLAVTEIVAAFLLSSMLPPAVRPVHAALELLLVLGGLGLVAALVRHPHQVDETRLVLRTAFLGDLTLPRSAVRSTSPVVRTVAGRGPRPVPGEPGAVACSVESALNVAVHLDPPVLLDLGPHGPVAAVTVYVSVDSPTALAQALRRVDPPHKR</sequence>
<comment type="caution">
    <text evidence="2">The sequence shown here is derived from an EMBL/GenBank/DDBJ whole genome shotgun (WGS) entry which is preliminary data.</text>
</comment>
<feature type="transmembrane region" description="Helical" evidence="1">
    <location>
        <begin position="77"/>
        <end position="98"/>
    </location>
</feature>
<evidence type="ECO:0000256" key="1">
    <source>
        <dbReference type="SAM" id="Phobius"/>
    </source>
</evidence>
<dbReference type="EMBL" id="BNED01000005">
    <property type="protein sequence ID" value="GHI75092.1"/>
    <property type="molecule type" value="Genomic_DNA"/>
</dbReference>